<gene>
    <name evidence="8" type="ORF">TSIB3V08_LOCUS4919</name>
</gene>
<accession>A0A7R9AUL0</accession>
<sequence>MPTRQHYRDDYRLVGAMSAAPFTNTPISVLRAGCTQNLFFSGLGVVSSGDEANTTKETYSTCCLLATIPKTAYASQAPIAILSVCVQQPTPVSVLTTISAPAPTPIISELDVKAGGGQTMTVGDMLRAFLTKLEWFSTLFPRIPVPIQQKLEKKMSERFPPVVPVVRQPKIPPAHPQASKEARHIPDEEMSFGEAERFSRLRRTDDRPSPNKDRRNECLFTNKERRNDRLSPTKERRSDRLSPSKERRNDRLSPSKERRNDRLSPSKERRNDHLSPTKERRNDRLSPNKERRSNRPISRERSPLSRHRQHSPLTKHRSHQRPRSGEIQRTRDIKDR</sequence>
<feature type="compositionally biased region" description="Basic residues" evidence="7">
    <location>
        <begin position="304"/>
        <end position="322"/>
    </location>
</feature>
<feature type="compositionally biased region" description="Basic and acidic residues" evidence="7">
    <location>
        <begin position="178"/>
        <end position="187"/>
    </location>
</feature>
<name>A0A7R9AUL0_TIMSH</name>
<feature type="compositionally biased region" description="Basic and acidic residues" evidence="7">
    <location>
        <begin position="323"/>
        <end position="336"/>
    </location>
</feature>
<keyword evidence="3" id="KW-0507">mRNA processing</keyword>
<evidence type="ECO:0000313" key="8">
    <source>
        <dbReference type="EMBL" id="CAD7260758.1"/>
    </source>
</evidence>
<evidence type="ECO:0000256" key="1">
    <source>
        <dbReference type="ARBA" id="ARBA00004123"/>
    </source>
</evidence>
<dbReference type="AlphaFoldDB" id="A0A7R9AUL0"/>
<comment type="subcellular location">
    <subcellularLocation>
        <location evidence="1">Nucleus</location>
    </subcellularLocation>
</comment>
<evidence type="ECO:0000256" key="2">
    <source>
        <dbReference type="ARBA" id="ARBA00006164"/>
    </source>
</evidence>
<proteinExistence type="inferred from homology"/>
<evidence type="ECO:0000256" key="6">
    <source>
        <dbReference type="ARBA" id="ARBA00023242"/>
    </source>
</evidence>
<keyword evidence="4" id="KW-0747">Spliceosome</keyword>
<comment type="similarity">
    <text evidence="2">Belongs to the PRP38 family.</text>
</comment>
<keyword evidence="6" id="KW-0539">Nucleus</keyword>
<reference evidence="8" key="1">
    <citation type="submission" date="2020-11" db="EMBL/GenBank/DDBJ databases">
        <authorList>
            <person name="Tran Van P."/>
        </authorList>
    </citation>
    <scope>NUCLEOTIDE SEQUENCE</scope>
</reference>
<evidence type="ECO:0000256" key="3">
    <source>
        <dbReference type="ARBA" id="ARBA00022664"/>
    </source>
</evidence>
<dbReference type="GO" id="GO:0006397">
    <property type="term" value="P:mRNA processing"/>
    <property type="evidence" value="ECO:0007669"/>
    <property type="project" value="UniProtKB-KW"/>
</dbReference>
<feature type="compositionally biased region" description="Basic and acidic residues" evidence="7">
    <location>
        <begin position="194"/>
        <end position="303"/>
    </location>
</feature>
<dbReference type="GO" id="GO:0008380">
    <property type="term" value="P:RNA splicing"/>
    <property type="evidence" value="ECO:0007669"/>
    <property type="project" value="UniProtKB-KW"/>
</dbReference>
<dbReference type="PANTHER" id="PTHR23142">
    <property type="entry name" value="PRE-MRNA-SPLICING FACTOR 38A-RELATED"/>
    <property type="match status" value="1"/>
</dbReference>
<feature type="region of interest" description="Disordered" evidence="7">
    <location>
        <begin position="166"/>
        <end position="336"/>
    </location>
</feature>
<evidence type="ECO:0000256" key="5">
    <source>
        <dbReference type="ARBA" id="ARBA00023187"/>
    </source>
</evidence>
<evidence type="ECO:0000256" key="7">
    <source>
        <dbReference type="SAM" id="MobiDB-lite"/>
    </source>
</evidence>
<dbReference type="EMBL" id="OC001832">
    <property type="protein sequence ID" value="CAD7260758.1"/>
    <property type="molecule type" value="Genomic_DNA"/>
</dbReference>
<evidence type="ECO:0000256" key="4">
    <source>
        <dbReference type="ARBA" id="ARBA00022728"/>
    </source>
</evidence>
<keyword evidence="5" id="KW-0508">mRNA splicing</keyword>
<dbReference type="InterPro" id="IPR005037">
    <property type="entry name" value="PRP38"/>
</dbReference>
<dbReference type="GO" id="GO:0005681">
    <property type="term" value="C:spliceosomal complex"/>
    <property type="evidence" value="ECO:0007669"/>
    <property type="project" value="UniProtKB-KW"/>
</dbReference>
<organism evidence="8">
    <name type="scientific">Timema shepardi</name>
    <name type="common">Walking stick</name>
    <dbReference type="NCBI Taxonomy" id="629360"/>
    <lineage>
        <taxon>Eukaryota</taxon>
        <taxon>Metazoa</taxon>
        <taxon>Ecdysozoa</taxon>
        <taxon>Arthropoda</taxon>
        <taxon>Hexapoda</taxon>
        <taxon>Insecta</taxon>
        <taxon>Pterygota</taxon>
        <taxon>Neoptera</taxon>
        <taxon>Polyneoptera</taxon>
        <taxon>Phasmatodea</taxon>
        <taxon>Timematodea</taxon>
        <taxon>Timematoidea</taxon>
        <taxon>Timematidae</taxon>
        <taxon>Timema</taxon>
    </lineage>
</organism>
<protein>
    <recommendedName>
        <fullName evidence="9">Pre-mRNA-splicing factor 38B</fullName>
    </recommendedName>
</protein>
<evidence type="ECO:0008006" key="9">
    <source>
        <dbReference type="Google" id="ProtNLM"/>
    </source>
</evidence>